<evidence type="ECO:0000256" key="1">
    <source>
        <dbReference type="SAM" id="Phobius"/>
    </source>
</evidence>
<reference evidence="2" key="2">
    <citation type="submission" date="2025-09" db="UniProtKB">
        <authorList>
            <consortium name="Ensembl"/>
        </authorList>
    </citation>
    <scope>IDENTIFICATION</scope>
</reference>
<feature type="transmembrane region" description="Helical" evidence="1">
    <location>
        <begin position="158"/>
        <end position="177"/>
    </location>
</feature>
<dbReference type="AlphaFoldDB" id="A0A8C2ZXV1"/>
<dbReference type="Ensembl" id="ENSCLMT00005034775.1">
    <property type="protein sequence ID" value="ENSCLMP00005033389.1"/>
    <property type="gene ID" value="ENSCLMG00005016022.1"/>
</dbReference>
<accession>A0A8C2ZXV1</accession>
<name>A0A8C2ZXV1_CYCLU</name>
<keyword evidence="3" id="KW-1185">Reference proteome</keyword>
<protein>
    <submittedName>
        <fullName evidence="2">Uncharacterized protein</fullName>
    </submittedName>
</protein>
<feature type="transmembrane region" description="Helical" evidence="1">
    <location>
        <begin position="37"/>
        <end position="62"/>
    </location>
</feature>
<proteinExistence type="predicted"/>
<keyword evidence="1" id="KW-0812">Transmembrane</keyword>
<dbReference type="Proteomes" id="UP000694565">
    <property type="component" value="Unplaced"/>
</dbReference>
<evidence type="ECO:0000313" key="3">
    <source>
        <dbReference type="Proteomes" id="UP000694565"/>
    </source>
</evidence>
<keyword evidence="1" id="KW-1133">Transmembrane helix</keyword>
<evidence type="ECO:0000313" key="2">
    <source>
        <dbReference type="Ensembl" id="ENSCLMP00005033389.1"/>
    </source>
</evidence>
<sequence length="192" mass="21920">MDVTATVLFFFHDFRKCWICAIPTLAPRGCDTTQGGVSFYIILVGVLALVMVCGCATCAFFLSHLHRKRKKQQAVPQEEVSRGYEEIELTLPPSPAPSHPSPALKHPHGPKLDISNREREKLNRFHYTDNQELEELFYVLFHFVFFALSRQRGPVSSFFVCVCVCVCVCLSVSGRVLNVCECERENVYYEYM</sequence>
<reference evidence="2" key="1">
    <citation type="submission" date="2025-08" db="UniProtKB">
        <authorList>
            <consortium name="Ensembl"/>
        </authorList>
    </citation>
    <scope>IDENTIFICATION</scope>
</reference>
<organism evidence="2 3">
    <name type="scientific">Cyclopterus lumpus</name>
    <name type="common">Lumpsucker</name>
    <dbReference type="NCBI Taxonomy" id="8103"/>
    <lineage>
        <taxon>Eukaryota</taxon>
        <taxon>Metazoa</taxon>
        <taxon>Chordata</taxon>
        <taxon>Craniata</taxon>
        <taxon>Vertebrata</taxon>
        <taxon>Euteleostomi</taxon>
        <taxon>Actinopterygii</taxon>
        <taxon>Neopterygii</taxon>
        <taxon>Teleostei</taxon>
        <taxon>Neoteleostei</taxon>
        <taxon>Acanthomorphata</taxon>
        <taxon>Eupercaria</taxon>
        <taxon>Perciformes</taxon>
        <taxon>Cottioidei</taxon>
        <taxon>Cottales</taxon>
        <taxon>Cyclopteridae</taxon>
        <taxon>Cyclopterus</taxon>
    </lineage>
</organism>
<keyword evidence="1" id="KW-0472">Membrane</keyword>